<dbReference type="AlphaFoldDB" id="A0A4R2LDD3"/>
<evidence type="ECO:0000313" key="2">
    <source>
        <dbReference type="EMBL" id="TCO83632.1"/>
    </source>
</evidence>
<dbReference type="Pfam" id="PF21805">
    <property type="entry name" value="Imm5_like"/>
    <property type="match status" value="1"/>
</dbReference>
<evidence type="ECO:0000313" key="3">
    <source>
        <dbReference type="Proteomes" id="UP000295765"/>
    </source>
</evidence>
<keyword evidence="3" id="KW-1185">Reference proteome</keyword>
<dbReference type="InterPro" id="IPR048667">
    <property type="entry name" value="Imm5-like"/>
</dbReference>
<reference evidence="2 3" key="1">
    <citation type="submission" date="2019-03" db="EMBL/GenBank/DDBJ databases">
        <title>Genomic Encyclopedia of Type Strains, Phase IV (KMG-IV): sequencing the most valuable type-strain genomes for metagenomic binning, comparative biology and taxonomic classification.</title>
        <authorList>
            <person name="Goeker M."/>
        </authorList>
    </citation>
    <scope>NUCLEOTIDE SEQUENCE [LARGE SCALE GENOMIC DNA]</scope>
    <source>
        <strain evidence="2 3">DSM 25287</strain>
    </source>
</reference>
<name>A0A4R2LDD3_9GAMM</name>
<feature type="domain" description="Imm-5-like" evidence="1">
    <location>
        <begin position="19"/>
        <end position="144"/>
    </location>
</feature>
<dbReference type="Proteomes" id="UP000295765">
    <property type="component" value="Unassembled WGS sequence"/>
</dbReference>
<organism evidence="2 3">
    <name type="scientific">Plasticicumulans lactativorans</name>
    <dbReference type="NCBI Taxonomy" id="1133106"/>
    <lineage>
        <taxon>Bacteria</taxon>
        <taxon>Pseudomonadati</taxon>
        <taxon>Pseudomonadota</taxon>
        <taxon>Gammaproteobacteria</taxon>
        <taxon>Candidatus Competibacteraceae</taxon>
        <taxon>Plasticicumulans</taxon>
    </lineage>
</organism>
<sequence length="151" mass="15521">MNQALAELAAAAELAQPSQQALRLAFGLACVERIAHLLEDPRAVAGLEVLRRYVAGAADRAALDVAAAELQAVARSHHGSPSLDGSAHAAVSATYAVANALAGRALEAAGYAAYAAVYAYGGYAVSDPSAFAPEYAWQLRTLEQLLSGTDP</sequence>
<comment type="caution">
    <text evidence="2">The sequence shown here is derived from an EMBL/GenBank/DDBJ whole genome shotgun (WGS) entry which is preliminary data.</text>
</comment>
<evidence type="ECO:0000259" key="1">
    <source>
        <dbReference type="Pfam" id="PF21805"/>
    </source>
</evidence>
<accession>A0A4R2LDD3</accession>
<dbReference type="RefSeq" id="WP_132537910.1">
    <property type="nucleotide sequence ID" value="NZ_SLWY01000001.1"/>
</dbReference>
<protein>
    <recommendedName>
        <fullName evidence="1">Imm-5-like domain-containing protein</fullName>
    </recommendedName>
</protein>
<dbReference type="EMBL" id="SLWY01000001">
    <property type="protein sequence ID" value="TCO83632.1"/>
    <property type="molecule type" value="Genomic_DNA"/>
</dbReference>
<gene>
    <name evidence="2" type="ORF">EV699_10116</name>
</gene>
<proteinExistence type="predicted"/>